<evidence type="ECO:0000313" key="3">
    <source>
        <dbReference type="Proteomes" id="UP000438448"/>
    </source>
</evidence>
<dbReference type="OrthoDB" id="4285266at2"/>
<dbReference type="InterPro" id="IPR010982">
    <property type="entry name" value="Lambda_DNA-bd_dom_sf"/>
</dbReference>
<accession>A0A7K0D4R6</accession>
<feature type="domain" description="HTH cro/C1-type" evidence="1">
    <location>
        <begin position="16"/>
        <end position="70"/>
    </location>
</feature>
<dbReference type="Pfam" id="PF13560">
    <property type="entry name" value="HTH_31"/>
    <property type="match status" value="1"/>
</dbReference>
<dbReference type="InterPro" id="IPR001387">
    <property type="entry name" value="Cro/C1-type_HTH"/>
</dbReference>
<sequence length="289" mass="32516">MPDSPIVARWEIARRLRQRRQELGLAPSTITKQLGLSAAYLSHIENERNLMAADKLRPLMTVLEIDEEEQRELLALHSVAKGRGWWTKYSAIFNDEIQRLHGLEFGAQGIRIHESVLMPGILQCPEYVQALMDSPFGVLSPAHSEPMAEARLRRQARLTHPDPLQLTALLNQGVLLQQPWGTDIARTQLRHLIGLIEEHPETLDIRIIPFDSPAVAALVGVTVYLLDFASPRLPTLAWSENGASGHIVEDSMQVRELNHLYTTALAMVPSRDDSLELIKRTERQLSSTT</sequence>
<name>A0A7K0D4R6_9NOCA</name>
<dbReference type="InterPro" id="IPR043917">
    <property type="entry name" value="DUF5753"/>
</dbReference>
<dbReference type="Proteomes" id="UP000438448">
    <property type="component" value="Unassembled WGS sequence"/>
</dbReference>
<comment type="caution">
    <text evidence="2">The sequence shown here is derived from an EMBL/GenBank/DDBJ whole genome shotgun (WGS) entry which is preliminary data.</text>
</comment>
<evidence type="ECO:0000313" key="2">
    <source>
        <dbReference type="EMBL" id="MQY20708.1"/>
    </source>
</evidence>
<dbReference type="Pfam" id="PF19054">
    <property type="entry name" value="DUF5753"/>
    <property type="match status" value="1"/>
</dbReference>
<dbReference type="PROSITE" id="PS50943">
    <property type="entry name" value="HTH_CROC1"/>
    <property type="match status" value="1"/>
</dbReference>
<keyword evidence="3" id="KW-1185">Reference proteome</keyword>
<dbReference type="GO" id="GO:0003677">
    <property type="term" value="F:DNA binding"/>
    <property type="evidence" value="ECO:0007669"/>
    <property type="project" value="InterPro"/>
</dbReference>
<evidence type="ECO:0000259" key="1">
    <source>
        <dbReference type="PROSITE" id="PS50943"/>
    </source>
</evidence>
<dbReference type="Gene3D" id="1.10.260.40">
    <property type="entry name" value="lambda repressor-like DNA-binding domains"/>
    <property type="match status" value="1"/>
</dbReference>
<dbReference type="RefSeq" id="WP_153411417.1">
    <property type="nucleotide sequence ID" value="NZ_WEGK01000007.1"/>
</dbReference>
<proteinExistence type="predicted"/>
<dbReference type="SUPFAM" id="SSF47413">
    <property type="entry name" value="lambda repressor-like DNA-binding domains"/>
    <property type="match status" value="1"/>
</dbReference>
<gene>
    <name evidence="2" type="ORF">NRB20_38160</name>
</gene>
<dbReference type="SMART" id="SM00530">
    <property type="entry name" value="HTH_XRE"/>
    <property type="match status" value="1"/>
</dbReference>
<dbReference type="AlphaFoldDB" id="A0A7K0D4R6"/>
<reference evidence="2 3" key="1">
    <citation type="submission" date="2019-10" db="EMBL/GenBank/DDBJ databases">
        <title>Nocardia macrotermitis sp. nov. and Nocardia aurantia sp. nov., isolated from the gut of fungus growing-termite Macrotermes natalensis.</title>
        <authorList>
            <person name="Benndorf R."/>
            <person name="Schwitalla J."/>
            <person name="Martin K."/>
            <person name="De Beer W."/>
            <person name="Kaster A.-K."/>
            <person name="Vollmers J."/>
            <person name="Poulsen M."/>
            <person name="Beemelmanns C."/>
        </authorList>
    </citation>
    <scope>NUCLEOTIDE SEQUENCE [LARGE SCALE GENOMIC DNA]</scope>
    <source>
        <strain evidence="2 3">RB20</strain>
    </source>
</reference>
<organism evidence="2 3">
    <name type="scientific">Nocardia macrotermitis</name>
    <dbReference type="NCBI Taxonomy" id="2585198"/>
    <lineage>
        <taxon>Bacteria</taxon>
        <taxon>Bacillati</taxon>
        <taxon>Actinomycetota</taxon>
        <taxon>Actinomycetes</taxon>
        <taxon>Mycobacteriales</taxon>
        <taxon>Nocardiaceae</taxon>
        <taxon>Nocardia</taxon>
    </lineage>
</organism>
<protein>
    <recommendedName>
        <fullName evidence="1">HTH cro/C1-type domain-containing protein</fullName>
    </recommendedName>
</protein>
<dbReference type="EMBL" id="WEGK01000007">
    <property type="protein sequence ID" value="MQY20708.1"/>
    <property type="molecule type" value="Genomic_DNA"/>
</dbReference>